<evidence type="ECO:0000256" key="4">
    <source>
        <dbReference type="ARBA" id="ARBA00022603"/>
    </source>
</evidence>
<dbReference type="FunFam" id="1.10.10.10:FF:000214">
    <property type="entry name" value="Methylated-DNA--protein-cysteine methyltransferase"/>
    <property type="match status" value="1"/>
</dbReference>
<comment type="catalytic activity">
    <reaction evidence="1 9">
        <text>a 4-O-methyl-thymidine in DNA + L-cysteinyl-[protein] = a thymidine in DNA + S-methyl-L-cysteinyl-[protein]</text>
        <dbReference type="Rhea" id="RHEA:53428"/>
        <dbReference type="Rhea" id="RHEA-COMP:10131"/>
        <dbReference type="Rhea" id="RHEA-COMP:10132"/>
        <dbReference type="Rhea" id="RHEA-COMP:13555"/>
        <dbReference type="Rhea" id="RHEA-COMP:13556"/>
        <dbReference type="ChEBI" id="CHEBI:29950"/>
        <dbReference type="ChEBI" id="CHEBI:82612"/>
        <dbReference type="ChEBI" id="CHEBI:137386"/>
        <dbReference type="ChEBI" id="CHEBI:137387"/>
        <dbReference type="EC" id="2.1.1.63"/>
    </reaction>
</comment>
<dbReference type="GO" id="GO:0006307">
    <property type="term" value="P:DNA alkylation repair"/>
    <property type="evidence" value="ECO:0007669"/>
    <property type="project" value="UniProtKB-UniRule"/>
</dbReference>
<dbReference type="InterPro" id="IPR014048">
    <property type="entry name" value="MethylDNA_cys_MeTrfase_DNA-bd"/>
</dbReference>
<evidence type="ECO:0000256" key="9">
    <source>
        <dbReference type="HAMAP-Rule" id="MF_00772"/>
    </source>
</evidence>
<dbReference type="Gene3D" id="1.10.10.10">
    <property type="entry name" value="Winged helix-like DNA-binding domain superfamily/Winged helix DNA-binding domain"/>
    <property type="match status" value="1"/>
</dbReference>
<comment type="catalytic activity">
    <reaction evidence="8 9">
        <text>a 6-O-methyl-2'-deoxyguanosine in DNA + L-cysteinyl-[protein] = S-methyl-L-cysteinyl-[protein] + a 2'-deoxyguanosine in DNA</text>
        <dbReference type="Rhea" id="RHEA:24000"/>
        <dbReference type="Rhea" id="RHEA-COMP:10131"/>
        <dbReference type="Rhea" id="RHEA-COMP:10132"/>
        <dbReference type="Rhea" id="RHEA-COMP:11367"/>
        <dbReference type="Rhea" id="RHEA-COMP:11368"/>
        <dbReference type="ChEBI" id="CHEBI:29950"/>
        <dbReference type="ChEBI" id="CHEBI:82612"/>
        <dbReference type="ChEBI" id="CHEBI:85445"/>
        <dbReference type="ChEBI" id="CHEBI:85448"/>
        <dbReference type="EC" id="2.1.1.63"/>
    </reaction>
</comment>
<dbReference type="AlphaFoldDB" id="A0A2W5STW2"/>
<dbReference type="EC" id="2.1.1.63" evidence="9"/>
<evidence type="ECO:0000256" key="2">
    <source>
        <dbReference type="ARBA" id="ARBA00008711"/>
    </source>
</evidence>
<dbReference type="Gene3D" id="3.30.160.70">
    <property type="entry name" value="Methylated DNA-protein cysteine methyltransferase domain"/>
    <property type="match status" value="1"/>
</dbReference>
<dbReference type="SUPFAM" id="SSF53155">
    <property type="entry name" value="Methylated DNA-protein cysteine methyltransferase domain"/>
    <property type="match status" value="1"/>
</dbReference>
<dbReference type="InterPro" id="IPR008332">
    <property type="entry name" value="MethylG_MeTrfase_N"/>
</dbReference>
<dbReference type="CDD" id="cd06445">
    <property type="entry name" value="ATase"/>
    <property type="match status" value="1"/>
</dbReference>
<keyword evidence="3 9" id="KW-0963">Cytoplasm</keyword>
<evidence type="ECO:0000256" key="7">
    <source>
        <dbReference type="ARBA" id="ARBA00023204"/>
    </source>
</evidence>
<keyword evidence="4 9" id="KW-0489">Methyltransferase</keyword>
<dbReference type="NCBIfam" id="TIGR00589">
    <property type="entry name" value="ogt"/>
    <property type="match status" value="1"/>
</dbReference>
<keyword evidence="5 9" id="KW-0808">Transferase</keyword>
<feature type="domain" description="Methylguanine DNA methyltransferase ribonuclease-like" evidence="11">
    <location>
        <begin position="7"/>
        <end position="74"/>
    </location>
</feature>
<dbReference type="Proteomes" id="UP000249061">
    <property type="component" value="Unassembled WGS sequence"/>
</dbReference>
<dbReference type="PANTHER" id="PTHR10815:SF5">
    <property type="entry name" value="METHYLATED-DNA--PROTEIN-CYSTEINE METHYLTRANSFERASE"/>
    <property type="match status" value="1"/>
</dbReference>
<dbReference type="Pfam" id="PF02870">
    <property type="entry name" value="Methyltransf_1N"/>
    <property type="match status" value="1"/>
</dbReference>
<evidence type="ECO:0000256" key="5">
    <source>
        <dbReference type="ARBA" id="ARBA00022679"/>
    </source>
</evidence>
<name>A0A2W5STW2_9BACT</name>
<comment type="function">
    <text evidence="9">Involved in the cellular defense against the biological effects of O6-methylguanine (O6-MeG) and O4-methylthymine (O4-MeT) in DNA. Repairs the methylated nucleobase in DNA by stoichiometrically transferring the methyl group to a cysteine residue in the enzyme. This is a suicide reaction: the enzyme is irreversibly inactivated.</text>
</comment>
<evidence type="ECO:0000256" key="6">
    <source>
        <dbReference type="ARBA" id="ARBA00022763"/>
    </source>
</evidence>
<evidence type="ECO:0000313" key="12">
    <source>
        <dbReference type="EMBL" id="PZR06290.1"/>
    </source>
</evidence>
<dbReference type="InterPro" id="IPR001497">
    <property type="entry name" value="MethylDNA_cys_MeTrfase_AS"/>
</dbReference>
<comment type="miscellaneous">
    <text evidence="9">This enzyme catalyzes only one turnover and therefore is not strictly catalytic. According to one definition, an enzyme is a biocatalyst that acts repeatedly and over many reaction cycles.</text>
</comment>
<dbReference type="HAMAP" id="MF_00772">
    <property type="entry name" value="OGT"/>
    <property type="match status" value="1"/>
</dbReference>
<dbReference type="SUPFAM" id="SSF46767">
    <property type="entry name" value="Methylated DNA-protein cysteine methyltransferase, C-terminal domain"/>
    <property type="match status" value="1"/>
</dbReference>
<accession>A0A2W5STW2</accession>
<comment type="caution">
    <text evidence="12">The sequence shown here is derived from an EMBL/GenBank/DDBJ whole genome shotgun (WGS) entry which is preliminary data.</text>
</comment>
<feature type="domain" description="Methylated-DNA-[protein]-cysteine S-methyltransferase DNA binding" evidence="10">
    <location>
        <begin position="79"/>
        <end position="158"/>
    </location>
</feature>
<dbReference type="GO" id="GO:0032259">
    <property type="term" value="P:methylation"/>
    <property type="evidence" value="ECO:0007669"/>
    <property type="project" value="UniProtKB-KW"/>
</dbReference>
<dbReference type="PROSITE" id="PS00374">
    <property type="entry name" value="MGMT"/>
    <property type="match status" value="1"/>
</dbReference>
<dbReference type="InterPro" id="IPR036388">
    <property type="entry name" value="WH-like_DNA-bd_sf"/>
</dbReference>
<keyword evidence="6 9" id="KW-0227">DNA damage</keyword>
<evidence type="ECO:0000256" key="8">
    <source>
        <dbReference type="ARBA" id="ARBA00049348"/>
    </source>
</evidence>
<reference evidence="12 13" key="1">
    <citation type="submission" date="2017-08" db="EMBL/GenBank/DDBJ databases">
        <title>Infants hospitalized years apart are colonized by the same room-sourced microbial strains.</title>
        <authorList>
            <person name="Brooks B."/>
            <person name="Olm M.R."/>
            <person name="Firek B.A."/>
            <person name="Baker R."/>
            <person name="Thomas B.C."/>
            <person name="Morowitz M.J."/>
            <person name="Banfield J.F."/>
        </authorList>
    </citation>
    <scope>NUCLEOTIDE SEQUENCE [LARGE SCALE GENOMIC DNA]</scope>
    <source>
        <strain evidence="12">S2_003_000_R2_14</strain>
    </source>
</reference>
<comment type="similarity">
    <text evidence="2 9">Belongs to the MGMT family.</text>
</comment>
<feature type="active site" description="Nucleophile; methyl group acceptor" evidence="9">
    <location>
        <position position="130"/>
    </location>
</feature>
<dbReference type="PANTHER" id="PTHR10815">
    <property type="entry name" value="METHYLATED-DNA--PROTEIN-CYSTEINE METHYLTRANSFERASE"/>
    <property type="match status" value="1"/>
</dbReference>
<evidence type="ECO:0000256" key="3">
    <source>
        <dbReference type="ARBA" id="ARBA00022490"/>
    </source>
</evidence>
<comment type="subcellular location">
    <subcellularLocation>
        <location evidence="9">Cytoplasm</location>
    </subcellularLocation>
</comment>
<dbReference type="InterPro" id="IPR036631">
    <property type="entry name" value="MGMT_N_sf"/>
</dbReference>
<organism evidence="12 13">
    <name type="scientific">Archangium gephyra</name>
    <dbReference type="NCBI Taxonomy" id="48"/>
    <lineage>
        <taxon>Bacteria</taxon>
        <taxon>Pseudomonadati</taxon>
        <taxon>Myxococcota</taxon>
        <taxon>Myxococcia</taxon>
        <taxon>Myxococcales</taxon>
        <taxon>Cystobacterineae</taxon>
        <taxon>Archangiaceae</taxon>
        <taxon>Archangium</taxon>
    </lineage>
</organism>
<dbReference type="InterPro" id="IPR036217">
    <property type="entry name" value="MethylDNA_cys_MeTrfase_DNAb"/>
</dbReference>
<gene>
    <name evidence="12" type="ORF">DI536_30620</name>
</gene>
<proteinExistence type="inferred from homology"/>
<evidence type="ECO:0000256" key="1">
    <source>
        <dbReference type="ARBA" id="ARBA00001286"/>
    </source>
</evidence>
<dbReference type="GO" id="GO:0005737">
    <property type="term" value="C:cytoplasm"/>
    <property type="evidence" value="ECO:0007669"/>
    <property type="project" value="UniProtKB-SubCell"/>
</dbReference>
<evidence type="ECO:0000259" key="10">
    <source>
        <dbReference type="Pfam" id="PF01035"/>
    </source>
</evidence>
<dbReference type="GO" id="GO:0003908">
    <property type="term" value="F:methylated-DNA-[protein]-cysteine S-methyltransferase activity"/>
    <property type="evidence" value="ECO:0007669"/>
    <property type="project" value="UniProtKB-UniRule"/>
</dbReference>
<evidence type="ECO:0000259" key="11">
    <source>
        <dbReference type="Pfam" id="PF02870"/>
    </source>
</evidence>
<evidence type="ECO:0000313" key="13">
    <source>
        <dbReference type="Proteomes" id="UP000249061"/>
    </source>
</evidence>
<sequence>MAYVTSYTRSNSPVGPWLLVSDGEGLTGMYPESHRAVPEVTAGWKRDDAFFAGVLDQVRAYFAGHLSAFNVPLTPRGTPFQRKVWTALTEIPLGCTTTYGALAAHLGQVTASRAVGAANGKNPISLIVPCHRVIGAAGDLTGYAGGLQLKQWLLDHEASMARRGKGGVTPLSLRAVTRHSAQLTLA</sequence>
<keyword evidence="7 9" id="KW-0234">DNA repair</keyword>
<protein>
    <recommendedName>
        <fullName evidence="9">Methylated-DNA--protein-cysteine methyltransferase</fullName>
        <ecNumber evidence="9">2.1.1.63</ecNumber>
    </recommendedName>
    <alternativeName>
        <fullName evidence="9">6-O-methylguanine-DNA methyltransferase</fullName>
        <shortName evidence="9">MGMT</shortName>
    </alternativeName>
    <alternativeName>
        <fullName evidence="9">O-6-methylguanine-DNA-alkyltransferase</fullName>
    </alternativeName>
</protein>
<dbReference type="InterPro" id="IPR023546">
    <property type="entry name" value="MGMT"/>
</dbReference>
<dbReference type="EMBL" id="QFQP01000039">
    <property type="protein sequence ID" value="PZR06290.1"/>
    <property type="molecule type" value="Genomic_DNA"/>
</dbReference>
<dbReference type="Pfam" id="PF01035">
    <property type="entry name" value="DNA_binding_1"/>
    <property type="match status" value="1"/>
</dbReference>